<dbReference type="AlphaFoldDB" id="A0A0W8ER18"/>
<dbReference type="EMBL" id="LNQE01001735">
    <property type="protein sequence ID" value="KUG11097.1"/>
    <property type="molecule type" value="Genomic_DNA"/>
</dbReference>
<comment type="caution">
    <text evidence="1">The sequence shown here is derived from an EMBL/GenBank/DDBJ whole genome shotgun (WGS) entry which is preliminary data.</text>
</comment>
<name>A0A0W8ER18_9ZZZZ</name>
<reference evidence="1" key="1">
    <citation type="journal article" date="2015" name="Proc. Natl. Acad. Sci. U.S.A.">
        <title>Networks of energetic and metabolic interactions define dynamics in microbial communities.</title>
        <authorList>
            <person name="Embree M."/>
            <person name="Liu J.K."/>
            <person name="Al-Bassam M.M."/>
            <person name="Zengler K."/>
        </authorList>
    </citation>
    <scope>NUCLEOTIDE SEQUENCE</scope>
</reference>
<sequence length="50" mass="5385">MQGRAEARPDDSLFPSLGGVLEIFGPAFSPRDSATRKVEILNTSPAPTKR</sequence>
<evidence type="ECO:0000313" key="1">
    <source>
        <dbReference type="EMBL" id="KUG11097.1"/>
    </source>
</evidence>
<gene>
    <name evidence="1" type="ORF">ASZ90_016510</name>
</gene>
<proteinExistence type="predicted"/>
<accession>A0A0W8ER18</accession>
<protein>
    <submittedName>
        <fullName evidence="1">Uncharacterized protein</fullName>
    </submittedName>
</protein>
<organism evidence="1">
    <name type="scientific">hydrocarbon metagenome</name>
    <dbReference type="NCBI Taxonomy" id="938273"/>
    <lineage>
        <taxon>unclassified sequences</taxon>
        <taxon>metagenomes</taxon>
        <taxon>ecological metagenomes</taxon>
    </lineage>
</organism>